<evidence type="ECO:0000256" key="1">
    <source>
        <dbReference type="ARBA" id="ARBA00006914"/>
    </source>
</evidence>
<dbReference type="GO" id="GO:0016887">
    <property type="term" value="F:ATP hydrolysis activity"/>
    <property type="evidence" value="ECO:0007669"/>
    <property type="project" value="InterPro"/>
</dbReference>
<dbReference type="EMBL" id="SRHE01000565">
    <property type="protein sequence ID" value="TWW08653.1"/>
    <property type="molecule type" value="Genomic_DNA"/>
</dbReference>
<dbReference type="Proteomes" id="UP000321083">
    <property type="component" value="Unassembled WGS sequence"/>
</dbReference>
<dbReference type="GO" id="GO:0005524">
    <property type="term" value="F:ATP binding"/>
    <property type="evidence" value="ECO:0007669"/>
    <property type="project" value="UniProtKB-KW"/>
</dbReference>
<comment type="similarity">
    <text evidence="1">Belongs to the AAA ATPase family.</text>
</comment>
<keyword evidence="6" id="KW-1185">Reference proteome</keyword>
<sequence>DDVVVPEDVRTQLQELSSRVQNRNWVLGNWGFGRRQSYGLGVNALFAGPTGTGKTMAAEAIAHVLGKDLYKIDLTSVVSKYIGETEQKLEQVFQAGEATQAVLFFDEADSLLGKRSEVKDAHDRYANLEVSYLLQRMERYDGLIVLATNLLGNLDEAFLRRMATIVHFSKPAVGERRLLWQKAWPRDGHGRFTFPMETRSGFEIDFDFLAERFELTGGNIRNAVVAAAFSAADRPCFSFVTMWDVLQGVRREFQKLGQVMTDDELGLTLFRDPAESGTLVKEESLEITQGQQAEVSVAK</sequence>
<comment type="caution">
    <text evidence="5">The sequence shown here is derived from an EMBL/GenBank/DDBJ whole genome shotgun (WGS) entry which is preliminary data.</text>
</comment>
<dbReference type="InterPro" id="IPR027417">
    <property type="entry name" value="P-loop_NTPase"/>
</dbReference>
<evidence type="ECO:0000259" key="4">
    <source>
        <dbReference type="SMART" id="SM00382"/>
    </source>
</evidence>
<name>A0A5C6M375_9PLAN</name>
<protein>
    <recommendedName>
        <fullName evidence="4">AAA+ ATPase domain-containing protein</fullName>
    </recommendedName>
</protein>
<reference evidence="5 6" key="1">
    <citation type="submission" date="2019-08" db="EMBL/GenBank/DDBJ databases">
        <title>100 year-old enigma solved: identification of Planctomyces bekefii, the type genus and species of the phylum Planctomycetes.</title>
        <authorList>
            <person name="Svetlana D.N."/>
            <person name="Overmann J."/>
        </authorList>
    </citation>
    <scope>NUCLEOTIDE SEQUENCE [LARGE SCALE GENOMIC DNA]</scope>
    <source>
        <strain evidence="5">Phe10_nw2017</strain>
    </source>
</reference>
<dbReference type="SMART" id="SM00382">
    <property type="entry name" value="AAA"/>
    <property type="match status" value="1"/>
</dbReference>
<evidence type="ECO:0000256" key="2">
    <source>
        <dbReference type="ARBA" id="ARBA00022741"/>
    </source>
</evidence>
<accession>A0A5C6M375</accession>
<evidence type="ECO:0000313" key="6">
    <source>
        <dbReference type="Proteomes" id="UP000321083"/>
    </source>
</evidence>
<proteinExistence type="inferred from homology"/>
<feature type="non-terminal residue" evidence="5">
    <location>
        <position position="1"/>
    </location>
</feature>
<dbReference type="Pfam" id="PF00004">
    <property type="entry name" value="AAA"/>
    <property type="match status" value="1"/>
</dbReference>
<dbReference type="PANTHER" id="PTHR23073">
    <property type="entry name" value="26S PROTEASOME REGULATORY SUBUNIT"/>
    <property type="match status" value="1"/>
</dbReference>
<keyword evidence="3" id="KW-0067">ATP-binding</keyword>
<reference evidence="5 6" key="2">
    <citation type="submission" date="2019-08" db="EMBL/GenBank/DDBJ databases">
        <authorList>
            <person name="Henke P."/>
        </authorList>
    </citation>
    <scope>NUCLEOTIDE SEQUENCE [LARGE SCALE GENOMIC DNA]</scope>
    <source>
        <strain evidence="5">Phe10_nw2017</strain>
    </source>
</reference>
<dbReference type="AlphaFoldDB" id="A0A5C6M375"/>
<organism evidence="5 6">
    <name type="scientific">Planctomyces bekefii</name>
    <dbReference type="NCBI Taxonomy" id="1653850"/>
    <lineage>
        <taxon>Bacteria</taxon>
        <taxon>Pseudomonadati</taxon>
        <taxon>Planctomycetota</taxon>
        <taxon>Planctomycetia</taxon>
        <taxon>Planctomycetales</taxon>
        <taxon>Planctomycetaceae</taxon>
        <taxon>Planctomyces</taxon>
    </lineage>
</organism>
<dbReference type="InterPro" id="IPR050221">
    <property type="entry name" value="26S_Proteasome_ATPase"/>
</dbReference>
<dbReference type="InterPro" id="IPR003593">
    <property type="entry name" value="AAA+_ATPase"/>
</dbReference>
<keyword evidence="2" id="KW-0547">Nucleotide-binding</keyword>
<dbReference type="InterPro" id="IPR003959">
    <property type="entry name" value="ATPase_AAA_core"/>
</dbReference>
<feature type="domain" description="AAA+ ATPase" evidence="4">
    <location>
        <begin position="40"/>
        <end position="172"/>
    </location>
</feature>
<dbReference type="SUPFAM" id="SSF52540">
    <property type="entry name" value="P-loop containing nucleoside triphosphate hydrolases"/>
    <property type="match status" value="1"/>
</dbReference>
<dbReference type="Gene3D" id="3.40.50.300">
    <property type="entry name" value="P-loop containing nucleotide triphosphate hydrolases"/>
    <property type="match status" value="1"/>
</dbReference>
<evidence type="ECO:0000313" key="5">
    <source>
        <dbReference type="EMBL" id="TWW08653.1"/>
    </source>
</evidence>
<gene>
    <name evidence="5" type="ORF">E3A20_22200</name>
</gene>
<dbReference type="CDD" id="cd19481">
    <property type="entry name" value="RecA-like_protease"/>
    <property type="match status" value="1"/>
</dbReference>
<evidence type="ECO:0000256" key="3">
    <source>
        <dbReference type="ARBA" id="ARBA00022840"/>
    </source>
</evidence>